<evidence type="ECO:0000313" key="1">
    <source>
        <dbReference type="EMBL" id="CAF2065764.1"/>
    </source>
</evidence>
<dbReference type="Proteomes" id="UP001295469">
    <property type="component" value="Chromosome C06"/>
</dbReference>
<dbReference type="AlphaFoldDB" id="A0A816R1J8"/>
<organism evidence="1">
    <name type="scientific">Brassica napus</name>
    <name type="common">Rape</name>
    <dbReference type="NCBI Taxonomy" id="3708"/>
    <lineage>
        <taxon>Eukaryota</taxon>
        <taxon>Viridiplantae</taxon>
        <taxon>Streptophyta</taxon>
        <taxon>Embryophyta</taxon>
        <taxon>Tracheophyta</taxon>
        <taxon>Spermatophyta</taxon>
        <taxon>Magnoliopsida</taxon>
        <taxon>eudicotyledons</taxon>
        <taxon>Gunneridae</taxon>
        <taxon>Pentapetalae</taxon>
        <taxon>rosids</taxon>
        <taxon>malvids</taxon>
        <taxon>Brassicales</taxon>
        <taxon>Brassicaceae</taxon>
        <taxon>Brassiceae</taxon>
        <taxon>Brassica</taxon>
    </lineage>
</organism>
<accession>A0A816R1J8</accession>
<dbReference type="EMBL" id="HG994370">
    <property type="protein sequence ID" value="CAF2065764.1"/>
    <property type="molecule type" value="Genomic_DNA"/>
</dbReference>
<gene>
    <name evidence="1" type="ORF">DARMORV10_C06P53390.1</name>
</gene>
<reference evidence="1" key="1">
    <citation type="submission" date="2021-01" db="EMBL/GenBank/DDBJ databases">
        <authorList>
            <consortium name="Genoscope - CEA"/>
            <person name="William W."/>
        </authorList>
    </citation>
    <scope>NUCLEOTIDE SEQUENCE</scope>
</reference>
<sequence length="72" mass="8478">MVIDLKEFLSVDPEAVMMKKDYHQTLRDSQLVDAYFFILPEPSYRCTLPKLNKAVFWYVQQFRVSDSLLDSG</sequence>
<proteinExistence type="predicted"/>
<protein>
    <submittedName>
        <fullName evidence="1">(rape) hypothetical protein</fullName>
    </submittedName>
</protein>
<name>A0A816R1J8_BRANA</name>